<reference evidence="2" key="1">
    <citation type="journal article" date="2019" name="Int. J. Syst. Evol. Microbiol.">
        <title>The Global Catalogue of Microorganisms (GCM) 10K type strain sequencing project: providing services to taxonomists for standard genome sequencing and annotation.</title>
        <authorList>
            <consortium name="The Broad Institute Genomics Platform"/>
            <consortium name="The Broad Institute Genome Sequencing Center for Infectious Disease"/>
            <person name="Wu L."/>
            <person name="Ma J."/>
        </authorList>
    </citation>
    <scope>NUCLEOTIDE SEQUENCE [LARGE SCALE GENOMIC DNA]</scope>
    <source>
        <strain evidence="2">CCUG 53762</strain>
    </source>
</reference>
<evidence type="ECO:0000313" key="2">
    <source>
        <dbReference type="Proteomes" id="UP001597118"/>
    </source>
</evidence>
<dbReference type="Proteomes" id="UP001597118">
    <property type="component" value="Unassembled WGS sequence"/>
</dbReference>
<protein>
    <submittedName>
        <fullName evidence="1">Uncharacterized protein</fullName>
    </submittedName>
</protein>
<name>A0ABW4ICC2_9SPHI</name>
<organism evidence="1 2">
    <name type="scientific">Pseudopedobacter beijingensis</name>
    <dbReference type="NCBI Taxonomy" id="1207056"/>
    <lineage>
        <taxon>Bacteria</taxon>
        <taxon>Pseudomonadati</taxon>
        <taxon>Bacteroidota</taxon>
        <taxon>Sphingobacteriia</taxon>
        <taxon>Sphingobacteriales</taxon>
        <taxon>Sphingobacteriaceae</taxon>
        <taxon>Pseudopedobacter</taxon>
    </lineage>
</organism>
<dbReference type="EMBL" id="JBHUDG010000012">
    <property type="protein sequence ID" value="MFD1629840.1"/>
    <property type="molecule type" value="Genomic_DNA"/>
</dbReference>
<proteinExistence type="predicted"/>
<gene>
    <name evidence="1" type="ORF">ACFSAH_08130</name>
</gene>
<comment type="caution">
    <text evidence="1">The sequence shown here is derived from an EMBL/GenBank/DDBJ whole genome shotgun (WGS) entry which is preliminary data.</text>
</comment>
<sequence>MESNPQNTLNFPRKAPSHLKSFVRIRESIPKTPNTYPIRVFSNLSLIGMGLKKEQKVAKIRRTAIAQPNQKLTA</sequence>
<evidence type="ECO:0000313" key="1">
    <source>
        <dbReference type="EMBL" id="MFD1629840.1"/>
    </source>
</evidence>
<keyword evidence="2" id="KW-1185">Reference proteome</keyword>
<accession>A0ABW4ICC2</accession>